<organism evidence="3 4">
    <name type="scientific">Mycena citricolor</name>
    <dbReference type="NCBI Taxonomy" id="2018698"/>
    <lineage>
        <taxon>Eukaryota</taxon>
        <taxon>Fungi</taxon>
        <taxon>Dikarya</taxon>
        <taxon>Basidiomycota</taxon>
        <taxon>Agaricomycotina</taxon>
        <taxon>Agaricomycetes</taxon>
        <taxon>Agaricomycetidae</taxon>
        <taxon>Agaricales</taxon>
        <taxon>Marasmiineae</taxon>
        <taxon>Mycenaceae</taxon>
        <taxon>Mycena</taxon>
    </lineage>
</organism>
<keyword evidence="2" id="KW-0732">Signal</keyword>
<dbReference type="Proteomes" id="UP001295794">
    <property type="component" value="Unassembled WGS sequence"/>
</dbReference>
<keyword evidence="1" id="KW-1133">Transmembrane helix</keyword>
<dbReference type="AlphaFoldDB" id="A0AAD2Q1X0"/>
<evidence type="ECO:0000313" key="3">
    <source>
        <dbReference type="EMBL" id="CAK5267068.1"/>
    </source>
</evidence>
<evidence type="ECO:0008006" key="5">
    <source>
        <dbReference type="Google" id="ProtNLM"/>
    </source>
</evidence>
<protein>
    <recommendedName>
        <fullName evidence="5">Transmembrane protein</fullName>
    </recommendedName>
</protein>
<gene>
    <name evidence="3" type="ORF">MYCIT1_LOCUS9279</name>
</gene>
<evidence type="ECO:0000313" key="4">
    <source>
        <dbReference type="Proteomes" id="UP001295794"/>
    </source>
</evidence>
<keyword evidence="4" id="KW-1185">Reference proteome</keyword>
<feature type="chain" id="PRO_5042214129" description="Transmembrane protein" evidence="2">
    <location>
        <begin position="22"/>
        <end position="205"/>
    </location>
</feature>
<keyword evidence="1" id="KW-0812">Transmembrane</keyword>
<sequence length="205" mass="20579">MLALRHFTSLLLLVSTAFVAASPAPLPEVGAVAAVEERGSGVDVVGIIVTLQASVAVVLPQIGQLAVAAVQHKLTTHLDNLCTSGLATDLTIAPLIVELEAAIEIAVVALGTVSLSGIGSPSQCAGLIAEIIEDITHTIESCEGAGTILTLGTLVAGLDQAIQGLLLTVETVLAGVLVLVAGLIVDVVALLKSLLFGLTLSCLGL</sequence>
<feature type="signal peptide" evidence="2">
    <location>
        <begin position="1"/>
        <end position="21"/>
    </location>
</feature>
<keyword evidence="1" id="KW-0472">Membrane</keyword>
<evidence type="ECO:0000256" key="2">
    <source>
        <dbReference type="SAM" id="SignalP"/>
    </source>
</evidence>
<reference evidence="3" key="1">
    <citation type="submission" date="2023-11" db="EMBL/GenBank/DDBJ databases">
        <authorList>
            <person name="De Vega J J."/>
            <person name="De Vega J J."/>
        </authorList>
    </citation>
    <scope>NUCLEOTIDE SEQUENCE</scope>
</reference>
<accession>A0AAD2Q1X0</accession>
<proteinExistence type="predicted"/>
<feature type="transmembrane region" description="Helical" evidence="1">
    <location>
        <begin position="172"/>
        <end position="191"/>
    </location>
</feature>
<evidence type="ECO:0000256" key="1">
    <source>
        <dbReference type="SAM" id="Phobius"/>
    </source>
</evidence>
<name>A0AAD2Q1X0_9AGAR</name>
<dbReference type="EMBL" id="CAVNYO010000116">
    <property type="protein sequence ID" value="CAK5267068.1"/>
    <property type="molecule type" value="Genomic_DNA"/>
</dbReference>
<comment type="caution">
    <text evidence="3">The sequence shown here is derived from an EMBL/GenBank/DDBJ whole genome shotgun (WGS) entry which is preliminary data.</text>
</comment>